<feature type="domain" description="Tyrosine specific protein phosphatases" evidence="1">
    <location>
        <begin position="488"/>
        <end position="535"/>
    </location>
</feature>
<dbReference type="SUPFAM" id="SSF53474">
    <property type="entry name" value="alpha/beta-Hydrolases"/>
    <property type="match status" value="1"/>
</dbReference>
<dbReference type="PROSITE" id="PS50056">
    <property type="entry name" value="TYR_PHOSPHATASE_2"/>
    <property type="match status" value="1"/>
</dbReference>
<dbReference type="PANTHER" id="PTHR31126:SF1">
    <property type="entry name" value="TYROSINE SPECIFIC PROTEIN PHOSPHATASES DOMAIN-CONTAINING PROTEIN"/>
    <property type="match status" value="1"/>
</dbReference>
<comment type="caution">
    <text evidence="2">The sequence shown here is derived from an EMBL/GenBank/DDBJ whole genome shotgun (WGS) entry which is preliminary data.</text>
</comment>
<dbReference type="SUPFAM" id="SSF52799">
    <property type="entry name" value="(Phosphotyrosine protein) phosphatases II"/>
    <property type="match status" value="1"/>
</dbReference>
<dbReference type="OrthoDB" id="449382at2759"/>
<dbReference type="InterPro" id="IPR016130">
    <property type="entry name" value="Tyr_Pase_AS"/>
</dbReference>
<protein>
    <recommendedName>
        <fullName evidence="1">Tyrosine specific protein phosphatases domain-containing protein</fullName>
    </recommendedName>
</protein>
<dbReference type="Gene3D" id="3.40.50.1820">
    <property type="entry name" value="alpha/beta hydrolase"/>
    <property type="match status" value="1"/>
</dbReference>
<dbReference type="GO" id="GO:0004721">
    <property type="term" value="F:phosphoprotein phosphatase activity"/>
    <property type="evidence" value="ECO:0007669"/>
    <property type="project" value="InterPro"/>
</dbReference>
<name>A0A1Q2ZVH0_ZYGRO</name>
<gene>
    <name evidence="2" type="ORF">ZYGR_0H01340</name>
</gene>
<dbReference type="InterPro" id="IPR000387">
    <property type="entry name" value="Tyr_Pase_dom"/>
</dbReference>
<dbReference type="Gene3D" id="3.90.190.10">
    <property type="entry name" value="Protein tyrosine phosphatase superfamily"/>
    <property type="match status" value="1"/>
</dbReference>
<dbReference type="Proteomes" id="UP000187013">
    <property type="component" value="Unassembled WGS sequence"/>
</dbReference>
<dbReference type="InterPro" id="IPR029021">
    <property type="entry name" value="Prot-tyrosine_phosphatase-like"/>
</dbReference>
<dbReference type="Pfam" id="PF13350">
    <property type="entry name" value="Y_phosphatase3"/>
    <property type="match status" value="1"/>
</dbReference>
<dbReference type="EMBL" id="BDGX01000008">
    <property type="protein sequence ID" value="GAV47293.1"/>
    <property type="molecule type" value="Genomic_DNA"/>
</dbReference>
<dbReference type="InterPro" id="IPR029058">
    <property type="entry name" value="AB_hydrolase_fold"/>
</dbReference>
<evidence type="ECO:0000259" key="1">
    <source>
        <dbReference type="PROSITE" id="PS50056"/>
    </source>
</evidence>
<dbReference type="AlphaFoldDB" id="A0A1Q2ZVH0"/>
<reference evidence="2 3" key="1">
    <citation type="submission" date="2016-08" db="EMBL/GenBank/DDBJ databases">
        <title>Draft genome sequence of allopolyploid Zygosaccharomyces rouxii.</title>
        <authorList>
            <person name="Watanabe J."/>
            <person name="Uehara K."/>
            <person name="Mogi Y."/>
            <person name="Tsukioka Y."/>
        </authorList>
    </citation>
    <scope>NUCLEOTIDE SEQUENCE [LARGE SCALE GENOMIC DNA]</scope>
    <source>
        <strain evidence="2 3">NBRC 110957</strain>
    </source>
</reference>
<evidence type="ECO:0000313" key="2">
    <source>
        <dbReference type="EMBL" id="GAV47293.1"/>
    </source>
</evidence>
<proteinExistence type="predicted"/>
<dbReference type="eggNOG" id="KOG4667">
    <property type="taxonomic scope" value="Eukaryota"/>
</dbReference>
<accession>A0A1Q2ZVH0</accession>
<dbReference type="PROSITE" id="PS00383">
    <property type="entry name" value="TYR_PHOSPHATASE_1"/>
    <property type="match status" value="1"/>
</dbReference>
<organism evidence="2 3">
    <name type="scientific">Zygosaccharomyces rouxii</name>
    <dbReference type="NCBI Taxonomy" id="4956"/>
    <lineage>
        <taxon>Eukaryota</taxon>
        <taxon>Fungi</taxon>
        <taxon>Dikarya</taxon>
        <taxon>Ascomycota</taxon>
        <taxon>Saccharomycotina</taxon>
        <taxon>Saccharomycetes</taxon>
        <taxon>Saccharomycetales</taxon>
        <taxon>Saccharomycetaceae</taxon>
        <taxon>Zygosaccharomyces</taxon>
    </lineage>
</organism>
<dbReference type="PANTHER" id="PTHR31126">
    <property type="entry name" value="TYROSINE-PROTEIN PHOSPHATASE"/>
    <property type="match status" value="1"/>
</dbReference>
<evidence type="ECO:0000313" key="3">
    <source>
        <dbReference type="Proteomes" id="UP000187013"/>
    </source>
</evidence>
<dbReference type="InterPro" id="IPR026893">
    <property type="entry name" value="Tyr/Ser_Pase_IphP-type"/>
</dbReference>
<dbReference type="Pfam" id="PF12146">
    <property type="entry name" value="Hydrolase_4"/>
    <property type="match status" value="1"/>
</dbReference>
<dbReference type="InterPro" id="IPR022742">
    <property type="entry name" value="Hydrolase_4"/>
</dbReference>
<sequence>MNGRFHSLAMGVGVDSKQIEKVSYRVVAEPPSHIKLGNNEQFVYIKHKQFHKAEGVAGILSHPKSMQYDSLQDRLKHEDQFALPQHRLVLLVHGHQAHKNSNYQPILASRLTDLGFYALRIDFRGLGDSEDSKDSKIGRTVVQDTEDIETICELVSDENLSNELFGLPVTLDAIVAHSRGVIAMLEFCRRHPERYIPNLINCSGRYDGKGIIQKRLKYSPNWKKDGGFYCDLPRHGGVSKVWIPHSETLSAVECPSHAFGSINQMTSIMSCYGTCEEIIPLSAVASYSNMFQGRHHLEMIRGATHNFYGLPSDPNAMNLPLRNGLVNYCYVVADRVIEYLSNENQLQRFFEKTQYIKNATLNPAEILPRWPLPHSFSHVSNFRDLGGYETVFQKRRVKSGCFYRCANICDITPQALKYLQTRLGVVKSFDLRAPDEAKENGLLPNEELVHSLPFNRGMSVSPEMLAEKHKGLLISSYSFPKGYMMILKNSIDEIRIFFQFLLNMTSGEAVVFHCTAGKDRTGILGMLLLLILGVDEDTISREYELTTLGLKTETKLIKKLEARGDLYYSMLGSNSEELVKQYKLTPKKMCQNLLSSRYESMRFFIDDFFEEYKSIDNFFLYELEFTTQDIGKLRDFYLEE</sequence>